<sequence length="498" mass="53487">MTAPRHGVSRRRLRLPPARIRVRTLRGRLIAGSLLLFTLACTVVGVATSLSLQRFLIGRLDQQLQEAKGRYAISLEHTEQDEHFDRVKGQAVGTFGARLAGGRVTQCGVVRDDGGTLDLPPEDRARLEALSPDGRPRTVELESLGRYRLMAGHGEDRDVLVTGLPMHGVDETVGRLLVIEISVFIVVLTVGGVAGATLVRLALRPLRRVAATATHVSELPLASGEVALPARVPETEPGTEVGQVGTAFNHMLEHVESALAQRQASEDRLRRFIADASHELRTPLASIRSHAELARRDPGETGPRVDHALRRIEAESARMGHLVDDLLLLARLDAGRPLANEPVDLTRLAIDTTSDARAAGPDHHWALDLPEDPVTVYGDEFRLHQVIGNLLTNARTHTPPGTNVTVRVAAADHGRTVLLEVIDDGPGVPADLRGDVFERFVRGDGSRSRKAGGSGLGLAIVSAVVQAHGGSTSLVGGPGRTCFRIRLPVGAPGEEPRD</sequence>
<evidence type="ECO:0000259" key="12">
    <source>
        <dbReference type="PROSITE" id="PS50109"/>
    </source>
</evidence>
<reference evidence="15" key="1">
    <citation type="journal article" date="2019" name="Int. J. Syst. Evol. Microbiol.">
        <title>The Global Catalogue of Microorganisms (GCM) 10K type strain sequencing project: providing services to taxonomists for standard genome sequencing and annotation.</title>
        <authorList>
            <consortium name="The Broad Institute Genomics Platform"/>
            <consortium name="The Broad Institute Genome Sequencing Center for Infectious Disease"/>
            <person name="Wu L."/>
            <person name="Ma J."/>
        </authorList>
    </citation>
    <scope>NUCLEOTIDE SEQUENCE [LARGE SCALE GENOMIC DNA]</scope>
    <source>
        <strain evidence="15">JCM 3146</strain>
    </source>
</reference>
<gene>
    <name evidence="14" type="ORF">GCM10010151_05180</name>
</gene>
<feature type="transmembrane region" description="Helical" evidence="11">
    <location>
        <begin position="176"/>
        <end position="199"/>
    </location>
</feature>
<dbReference type="GO" id="GO:0016301">
    <property type="term" value="F:kinase activity"/>
    <property type="evidence" value="ECO:0007669"/>
    <property type="project" value="UniProtKB-KW"/>
</dbReference>
<dbReference type="Pfam" id="PF00672">
    <property type="entry name" value="HAMP"/>
    <property type="match status" value="1"/>
</dbReference>
<name>A0ABP3FLR0_9ACTN</name>
<feature type="domain" description="HAMP" evidence="13">
    <location>
        <begin position="200"/>
        <end position="260"/>
    </location>
</feature>
<evidence type="ECO:0000256" key="9">
    <source>
        <dbReference type="ARBA" id="ARBA00023012"/>
    </source>
</evidence>
<keyword evidence="7 14" id="KW-0418">Kinase</keyword>
<evidence type="ECO:0000256" key="5">
    <source>
        <dbReference type="ARBA" id="ARBA00022679"/>
    </source>
</evidence>
<feature type="domain" description="Histidine kinase" evidence="12">
    <location>
        <begin position="275"/>
        <end position="491"/>
    </location>
</feature>
<dbReference type="Gene3D" id="3.30.565.10">
    <property type="entry name" value="Histidine kinase-like ATPase, C-terminal domain"/>
    <property type="match status" value="1"/>
</dbReference>
<dbReference type="SMART" id="SM00388">
    <property type="entry name" value="HisKA"/>
    <property type="match status" value="1"/>
</dbReference>
<dbReference type="EC" id="2.7.13.3" evidence="3"/>
<dbReference type="InterPro" id="IPR005467">
    <property type="entry name" value="His_kinase_dom"/>
</dbReference>
<keyword evidence="15" id="KW-1185">Reference proteome</keyword>
<evidence type="ECO:0000256" key="3">
    <source>
        <dbReference type="ARBA" id="ARBA00012438"/>
    </source>
</evidence>
<dbReference type="PROSITE" id="PS50885">
    <property type="entry name" value="HAMP"/>
    <property type="match status" value="1"/>
</dbReference>
<evidence type="ECO:0000256" key="1">
    <source>
        <dbReference type="ARBA" id="ARBA00000085"/>
    </source>
</evidence>
<accession>A0ABP3FLR0</accession>
<evidence type="ECO:0000256" key="11">
    <source>
        <dbReference type="SAM" id="Phobius"/>
    </source>
</evidence>
<dbReference type="InterPro" id="IPR036890">
    <property type="entry name" value="HATPase_C_sf"/>
</dbReference>
<dbReference type="InterPro" id="IPR003594">
    <property type="entry name" value="HATPase_dom"/>
</dbReference>
<dbReference type="RefSeq" id="WP_252800073.1">
    <property type="nucleotide sequence ID" value="NZ_BAAABM010000007.1"/>
</dbReference>
<comment type="catalytic activity">
    <reaction evidence="1">
        <text>ATP + protein L-histidine = ADP + protein N-phospho-L-histidine.</text>
        <dbReference type="EC" id="2.7.13.3"/>
    </reaction>
</comment>
<evidence type="ECO:0000256" key="10">
    <source>
        <dbReference type="ARBA" id="ARBA00023136"/>
    </source>
</evidence>
<keyword evidence="4" id="KW-0597">Phosphoprotein</keyword>
<evidence type="ECO:0000313" key="14">
    <source>
        <dbReference type="EMBL" id="GAA0318288.1"/>
    </source>
</evidence>
<dbReference type="InterPro" id="IPR003661">
    <property type="entry name" value="HisK_dim/P_dom"/>
</dbReference>
<dbReference type="SMART" id="SM00387">
    <property type="entry name" value="HATPase_c"/>
    <property type="match status" value="1"/>
</dbReference>
<dbReference type="CDD" id="cd00075">
    <property type="entry name" value="HATPase"/>
    <property type="match status" value="1"/>
</dbReference>
<dbReference type="PANTHER" id="PTHR45436">
    <property type="entry name" value="SENSOR HISTIDINE KINASE YKOH"/>
    <property type="match status" value="1"/>
</dbReference>
<dbReference type="SUPFAM" id="SSF55874">
    <property type="entry name" value="ATPase domain of HSP90 chaperone/DNA topoisomerase II/histidine kinase"/>
    <property type="match status" value="1"/>
</dbReference>
<keyword evidence="6 11" id="KW-0812">Transmembrane</keyword>
<dbReference type="Pfam" id="PF02518">
    <property type="entry name" value="HATPase_c"/>
    <property type="match status" value="1"/>
</dbReference>
<dbReference type="PROSITE" id="PS50109">
    <property type="entry name" value="HIS_KIN"/>
    <property type="match status" value="1"/>
</dbReference>
<dbReference type="Pfam" id="PF00512">
    <property type="entry name" value="HisKA"/>
    <property type="match status" value="1"/>
</dbReference>
<keyword evidence="8 11" id="KW-1133">Transmembrane helix</keyword>
<keyword evidence="9" id="KW-0902">Two-component regulatory system</keyword>
<evidence type="ECO:0000256" key="7">
    <source>
        <dbReference type="ARBA" id="ARBA00022777"/>
    </source>
</evidence>
<dbReference type="InterPro" id="IPR036097">
    <property type="entry name" value="HisK_dim/P_sf"/>
</dbReference>
<dbReference type="Proteomes" id="UP001501822">
    <property type="component" value="Unassembled WGS sequence"/>
</dbReference>
<evidence type="ECO:0000259" key="13">
    <source>
        <dbReference type="PROSITE" id="PS50885"/>
    </source>
</evidence>
<dbReference type="InterPro" id="IPR050428">
    <property type="entry name" value="TCS_sensor_his_kinase"/>
</dbReference>
<dbReference type="SUPFAM" id="SSF47384">
    <property type="entry name" value="Homodimeric domain of signal transducing histidine kinase"/>
    <property type="match status" value="1"/>
</dbReference>
<evidence type="ECO:0000256" key="4">
    <source>
        <dbReference type="ARBA" id="ARBA00022553"/>
    </source>
</evidence>
<comment type="subcellular location">
    <subcellularLocation>
        <location evidence="2">Cell membrane</location>
    </subcellularLocation>
</comment>
<evidence type="ECO:0000313" key="15">
    <source>
        <dbReference type="Proteomes" id="UP001501822"/>
    </source>
</evidence>
<dbReference type="Gene3D" id="6.10.340.10">
    <property type="match status" value="1"/>
</dbReference>
<keyword evidence="10 11" id="KW-0472">Membrane</keyword>
<proteinExistence type="predicted"/>
<dbReference type="InterPro" id="IPR004358">
    <property type="entry name" value="Sig_transdc_His_kin-like_C"/>
</dbReference>
<keyword evidence="5" id="KW-0808">Transferase</keyword>
<dbReference type="PANTHER" id="PTHR45436:SF5">
    <property type="entry name" value="SENSOR HISTIDINE KINASE TRCS"/>
    <property type="match status" value="1"/>
</dbReference>
<dbReference type="PRINTS" id="PR00344">
    <property type="entry name" value="BCTRLSENSOR"/>
</dbReference>
<evidence type="ECO:0000256" key="6">
    <source>
        <dbReference type="ARBA" id="ARBA00022692"/>
    </source>
</evidence>
<dbReference type="InterPro" id="IPR003660">
    <property type="entry name" value="HAMP_dom"/>
</dbReference>
<protein>
    <recommendedName>
        <fullName evidence="3">histidine kinase</fullName>
        <ecNumber evidence="3">2.7.13.3</ecNumber>
    </recommendedName>
</protein>
<organism evidence="14 15">
    <name type="scientific">Actinoallomurus spadix</name>
    <dbReference type="NCBI Taxonomy" id="79912"/>
    <lineage>
        <taxon>Bacteria</taxon>
        <taxon>Bacillati</taxon>
        <taxon>Actinomycetota</taxon>
        <taxon>Actinomycetes</taxon>
        <taxon>Streptosporangiales</taxon>
        <taxon>Thermomonosporaceae</taxon>
        <taxon>Actinoallomurus</taxon>
    </lineage>
</organism>
<dbReference type="CDD" id="cd00082">
    <property type="entry name" value="HisKA"/>
    <property type="match status" value="1"/>
</dbReference>
<dbReference type="SMART" id="SM00304">
    <property type="entry name" value="HAMP"/>
    <property type="match status" value="1"/>
</dbReference>
<evidence type="ECO:0000256" key="8">
    <source>
        <dbReference type="ARBA" id="ARBA00022989"/>
    </source>
</evidence>
<evidence type="ECO:0000256" key="2">
    <source>
        <dbReference type="ARBA" id="ARBA00004236"/>
    </source>
</evidence>
<dbReference type="EMBL" id="BAAABM010000007">
    <property type="protein sequence ID" value="GAA0318288.1"/>
    <property type="molecule type" value="Genomic_DNA"/>
</dbReference>
<dbReference type="CDD" id="cd06225">
    <property type="entry name" value="HAMP"/>
    <property type="match status" value="1"/>
</dbReference>
<comment type="caution">
    <text evidence="14">The sequence shown here is derived from an EMBL/GenBank/DDBJ whole genome shotgun (WGS) entry which is preliminary data.</text>
</comment>
<dbReference type="Gene3D" id="1.10.287.130">
    <property type="match status" value="1"/>
</dbReference>